<feature type="transmembrane region" description="Helical" evidence="7">
    <location>
        <begin position="266"/>
        <end position="294"/>
    </location>
</feature>
<dbReference type="AlphaFoldDB" id="A0A5M9ZPX8"/>
<name>A0A5M9ZPX8_9BIFI</name>
<feature type="domain" description="ABC3 transporter permease C-terminal" evidence="8">
    <location>
        <begin position="275"/>
        <end position="391"/>
    </location>
</feature>
<keyword evidence="3 7" id="KW-0812">Transmembrane</keyword>
<sequence length="396" mass="41569">MFRMILRDLRLTPVRTVLTSMSMFIGILAVIAASLVGTVGSTFLSATNAQMSGRAPTYMVSVDMKSMDALSAQSMQTLAESMSQVTGAVVTPVVTLSDGLNITRNARSGMPIVDSVIDTTLTVASYRDIYVLPMVSGRWFSPPTAQAGLEVVVNKAGASAFGGTGSPVAITSRQTQTVTATTVTGVVNDGRPDPRVYINAASFAFFEPQLWNPASLAVYVHPEHDMGDSAAVASMVNDMVYDTLGGKTSGIQRVDNSTSYDEVLRYLQIAFAICGVLLLLVAALGLMNIGLADVEQRSRELLIRRALGASRTNVMMLVAGSSIVLSAIVAVVAVAVSAALVMAIPAWLPPDSPIPKPEYPYAAALYALGGSMLTALLSSVAPALKASKLEPAMALR</sequence>
<keyword evidence="5 7" id="KW-0472">Membrane</keyword>
<dbReference type="InterPro" id="IPR003838">
    <property type="entry name" value="ABC3_permease_C"/>
</dbReference>
<dbReference type="InterPro" id="IPR050250">
    <property type="entry name" value="Macrolide_Exporter_MacB"/>
</dbReference>
<evidence type="ECO:0000256" key="5">
    <source>
        <dbReference type="ARBA" id="ARBA00023136"/>
    </source>
</evidence>
<keyword evidence="4 7" id="KW-1133">Transmembrane helix</keyword>
<dbReference type="InterPro" id="IPR025857">
    <property type="entry name" value="MacB_PCD"/>
</dbReference>
<evidence type="ECO:0000256" key="7">
    <source>
        <dbReference type="SAM" id="Phobius"/>
    </source>
</evidence>
<accession>A0A5M9ZPX8</accession>
<evidence type="ECO:0000313" key="11">
    <source>
        <dbReference type="Proteomes" id="UP000410049"/>
    </source>
</evidence>
<evidence type="ECO:0000256" key="6">
    <source>
        <dbReference type="ARBA" id="ARBA00038076"/>
    </source>
</evidence>
<comment type="subcellular location">
    <subcellularLocation>
        <location evidence="1">Cell membrane</location>
        <topology evidence="1">Multi-pass membrane protein</topology>
    </subcellularLocation>
</comment>
<feature type="transmembrane region" description="Helical" evidence="7">
    <location>
        <begin position="359"/>
        <end position="384"/>
    </location>
</feature>
<protein>
    <submittedName>
        <fullName evidence="10">ABC transporter permease</fullName>
    </submittedName>
</protein>
<comment type="similarity">
    <text evidence="6">Belongs to the ABC-4 integral membrane protein family.</text>
</comment>
<evidence type="ECO:0000256" key="4">
    <source>
        <dbReference type="ARBA" id="ARBA00022989"/>
    </source>
</evidence>
<dbReference type="PANTHER" id="PTHR30572:SF4">
    <property type="entry name" value="ABC TRANSPORTER PERMEASE YTRF"/>
    <property type="match status" value="1"/>
</dbReference>
<organism evidence="10 11">
    <name type="scientific">Bifidobacterium myosotis</name>
    <dbReference type="NCBI Taxonomy" id="1630166"/>
    <lineage>
        <taxon>Bacteria</taxon>
        <taxon>Bacillati</taxon>
        <taxon>Actinomycetota</taxon>
        <taxon>Actinomycetes</taxon>
        <taxon>Bifidobacteriales</taxon>
        <taxon>Bifidobacteriaceae</taxon>
        <taxon>Bifidobacterium</taxon>
    </lineage>
</organism>
<evidence type="ECO:0000259" key="9">
    <source>
        <dbReference type="Pfam" id="PF12704"/>
    </source>
</evidence>
<dbReference type="Pfam" id="PF02687">
    <property type="entry name" value="FtsX"/>
    <property type="match status" value="1"/>
</dbReference>
<dbReference type="GO" id="GO:0005886">
    <property type="term" value="C:plasma membrane"/>
    <property type="evidence" value="ECO:0007669"/>
    <property type="project" value="UniProtKB-SubCell"/>
</dbReference>
<dbReference type="Proteomes" id="UP000410049">
    <property type="component" value="Unassembled WGS sequence"/>
</dbReference>
<dbReference type="GO" id="GO:0022857">
    <property type="term" value="F:transmembrane transporter activity"/>
    <property type="evidence" value="ECO:0007669"/>
    <property type="project" value="TreeGrafter"/>
</dbReference>
<evidence type="ECO:0000259" key="8">
    <source>
        <dbReference type="Pfam" id="PF02687"/>
    </source>
</evidence>
<evidence type="ECO:0000256" key="2">
    <source>
        <dbReference type="ARBA" id="ARBA00022475"/>
    </source>
</evidence>
<dbReference type="Pfam" id="PF12704">
    <property type="entry name" value="MacB_PCD"/>
    <property type="match status" value="1"/>
</dbReference>
<keyword evidence="2" id="KW-1003">Cell membrane</keyword>
<feature type="transmembrane region" description="Helical" evidence="7">
    <location>
        <begin position="314"/>
        <end position="347"/>
    </location>
</feature>
<feature type="transmembrane region" description="Helical" evidence="7">
    <location>
        <begin position="21"/>
        <end position="44"/>
    </location>
</feature>
<evidence type="ECO:0000256" key="1">
    <source>
        <dbReference type="ARBA" id="ARBA00004651"/>
    </source>
</evidence>
<dbReference type="EMBL" id="RZUH01000001">
    <property type="protein sequence ID" value="KAA8829535.1"/>
    <property type="molecule type" value="Genomic_DNA"/>
</dbReference>
<gene>
    <name evidence="10" type="ORF">EMO91_00530</name>
</gene>
<proteinExistence type="inferred from homology"/>
<comment type="caution">
    <text evidence="10">The sequence shown here is derived from an EMBL/GenBank/DDBJ whole genome shotgun (WGS) entry which is preliminary data.</text>
</comment>
<dbReference type="RefSeq" id="WP_150378452.1">
    <property type="nucleotide sequence ID" value="NZ_RZUH01000001.1"/>
</dbReference>
<evidence type="ECO:0000313" key="10">
    <source>
        <dbReference type="EMBL" id="KAA8829535.1"/>
    </source>
</evidence>
<evidence type="ECO:0000256" key="3">
    <source>
        <dbReference type="ARBA" id="ARBA00022692"/>
    </source>
</evidence>
<dbReference type="PANTHER" id="PTHR30572">
    <property type="entry name" value="MEMBRANE COMPONENT OF TRANSPORTER-RELATED"/>
    <property type="match status" value="1"/>
</dbReference>
<feature type="domain" description="MacB-like periplasmic core" evidence="9">
    <location>
        <begin position="16"/>
        <end position="224"/>
    </location>
</feature>
<reference evidence="10 11" key="1">
    <citation type="journal article" date="2019" name="Syst. Appl. Microbiol.">
        <title>Characterization of Bifidobacterium species in feaces of the Egyptian fruit bat: Description of B. vespertilionis sp. nov. and B. rousetti sp. nov.</title>
        <authorList>
            <person name="Modesto M."/>
            <person name="Satti M."/>
            <person name="Watanabe K."/>
            <person name="Puglisi E."/>
            <person name="Morelli L."/>
            <person name="Huang C.-H."/>
            <person name="Liou J.-S."/>
            <person name="Miyashita M."/>
            <person name="Tamura T."/>
            <person name="Saito S."/>
            <person name="Mori K."/>
            <person name="Huang L."/>
            <person name="Sciavilla P."/>
            <person name="Sandri C."/>
            <person name="Spiezio C."/>
            <person name="Vitali F."/>
            <person name="Cavalieri D."/>
            <person name="Perpetuini G."/>
            <person name="Tofalo R."/>
            <person name="Bonetti A."/>
            <person name="Arita M."/>
            <person name="Mattarelli P."/>
        </authorList>
    </citation>
    <scope>NUCLEOTIDE SEQUENCE [LARGE SCALE GENOMIC DNA]</scope>
    <source>
        <strain evidence="10 11">RST17</strain>
    </source>
</reference>